<proteinExistence type="predicted"/>
<organism evidence="1 2">
    <name type="scientific">Sistotremastrum niveocremeum HHB9708</name>
    <dbReference type="NCBI Taxonomy" id="1314777"/>
    <lineage>
        <taxon>Eukaryota</taxon>
        <taxon>Fungi</taxon>
        <taxon>Dikarya</taxon>
        <taxon>Basidiomycota</taxon>
        <taxon>Agaricomycotina</taxon>
        <taxon>Agaricomycetes</taxon>
        <taxon>Sistotremastrales</taxon>
        <taxon>Sistotremastraceae</taxon>
        <taxon>Sertulicium</taxon>
        <taxon>Sertulicium niveocremeum</taxon>
    </lineage>
</organism>
<evidence type="ECO:0000313" key="1">
    <source>
        <dbReference type="EMBL" id="KZS86333.1"/>
    </source>
</evidence>
<reference evidence="1 2" key="1">
    <citation type="journal article" date="2016" name="Mol. Biol. Evol.">
        <title>Comparative Genomics of Early-Diverging Mushroom-Forming Fungi Provides Insights into the Origins of Lignocellulose Decay Capabilities.</title>
        <authorList>
            <person name="Nagy L.G."/>
            <person name="Riley R."/>
            <person name="Tritt A."/>
            <person name="Adam C."/>
            <person name="Daum C."/>
            <person name="Floudas D."/>
            <person name="Sun H."/>
            <person name="Yadav J.S."/>
            <person name="Pangilinan J."/>
            <person name="Larsson K.H."/>
            <person name="Matsuura K."/>
            <person name="Barry K."/>
            <person name="Labutti K."/>
            <person name="Kuo R."/>
            <person name="Ohm R.A."/>
            <person name="Bhattacharya S.S."/>
            <person name="Shirouzu T."/>
            <person name="Yoshinaga Y."/>
            <person name="Martin F.M."/>
            <person name="Grigoriev I.V."/>
            <person name="Hibbett D.S."/>
        </authorList>
    </citation>
    <scope>NUCLEOTIDE SEQUENCE [LARGE SCALE GENOMIC DNA]</scope>
    <source>
        <strain evidence="1 2">HHB9708</strain>
    </source>
</reference>
<evidence type="ECO:0000313" key="2">
    <source>
        <dbReference type="Proteomes" id="UP000076722"/>
    </source>
</evidence>
<dbReference type="AlphaFoldDB" id="A0A164M413"/>
<dbReference type="OrthoDB" id="2658103at2759"/>
<protein>
    <recommendedName>
        <fullName evidence="3">Prolyl 4-hydroxylase alpha subunit Fe(2+) 2OG dioxygenase domain-containing protein</fullName>
    </recommendedName>
</protein>
<dbReference type="EMBL" id="KV419546">
    <property type="protein sequence ID" value="KZS86333.1"/>
    <property type="molecule type" value="Genomic_DNA"/>
</dbReference>
<keyword evidence="2" id="KW-1185">Reference proteome</keyword>
<name>A0A164M413_9AGAM</name>
<evidence type="ECO:0008006" key="3">
    <source>
        <dbReference type="Google" id="ProtNLM"/>
    </source>
</evidence>
<gene>
    <name evidence="1" type="ORF">SISNIDRAFT_492054</name>
</gene>
<dbReference type="Proteomes" id="UP000076722">
    <property type="component" value="Unassembled WGS sequence"/>
</dbReference>
<sequence>MQRVFPEEYKKYKTAFEKACWTCDEGCWIGRSVVWKCQVDLHLDGGDGVLGICAILNCGFYVPANASHLGTSAVYPDLNMAFAYLPGEVLMFRSGFLFHAVMPWLPAPQTSGDSLVPGRIAVVFFTPENLLNDLQTAGGQTANRLAFARYDL</sequence>
<accession>A0A164M413</accession>
<dbReference type="Gene3D" id="3.60.130.30">
    <property type="match status" value="1"/>
</dbReference>